<dbReference type="RefSeq" id="WP_256411896.1">
    <property type="nucleotide sequence ID" value="NZ_JANHDM010000007.1"/>
</dbReference>
<dbReference type="AlphaFoldDB" id="A0ABD5QXF7"/>
<evidence type="ECO:0000313" key="2">
    <source>
        <dbReference type="Proteomes" id="UP001596118"/>
    </source>
</evidence>
<gene>
    <name evidence="1" type="ORF">ACFPM1_00065</name>
</gene>
<accession>A0ABD5QXF7</accession>
<name>A0ABD5QXF7_9EURY</name>
<dbReference type="Proteomes" id="UP001596118">
    <property type="component" value="Unassembled WGS sequence"/>
</dbReference>
<keyword evidence="2" id="KW-1185">Reference proteome</keyword>
<evidence type="ECO:0008006" key="3">
    <source>
        <dbReference type="Google" id="ProtNLM"/>
    </source>
</evidence>
<comment type="caution">
    <text evidence="1">The sequence shown here is derived from an EMBL/GenBank/DDBJ whole genome shotgun (WGS) entry which is preliminary data.</text>
</comment>
<evidence type="ECO:0000313" key="1">
    <source>
        <dbReference type="EMBL" id="MFC5277166.1"/>
    </source>
</evidence>
<dbReference type="EMBL" id="JBHSKY010000001">
    <property type="protein sequence ID" value="MFC5277166.1"/>
    <property type="molecule type" value="Genomic_DNA"/>
</dbReference>
<organism evidence="1 2">
    <name type="scientific">Halorubrum rubrum</name>
    <dbReference type="NCBI Taxonomy" id="1126240"/>
    <lineage>
        <taxon>Archaea</taxon>
        <taxon>Methanobacteriati</taxon>
        <taxon>Methanobacteriota</taxon>
        <taxon>Stenosarchaea group</taxon>
        <taxon>Halobacteria</taxon>
        <taxon>Halobacteriales</taxon>
        <taxon>Haloferacaceae</taxon>
        <taxon>Halorubrum</taxon>
    </lineage>
</organism>
<sequence>MGFLRLKAEEDVNGTRLDELAIGFSRLLSRLESDHVFVAGYVAILAGRSRSTEDVDVFIERWSSGRIDDLVTELERDGYRGPAMPLSETYGTLASGTSVWVAPDGETTPHLEVIPRRRVRSCLPGERDRRTRRRRNDPDLAVGASVLSRWYLRLQGANGVSE</sequence>
<reference evidence="1 2" key="1">
    <citation type="journal article" date="2019" name="Int. J. Syst. Evol. Microbiol.">
        <title>The Global Catalogue of Microorganisms (GCM) 10K type strain sequencing project: providing services to taxonomists for standard genome sequencing and annotation.</title>
        <authorList>
            <consortium name="The Broad Institute Genomics Platform"/>
            <consortium name="The Broad Institute Genome Sequencing Center for Infectious Disease"/>
            <person name="Wu L."/>
            <person name="Ma J."/>
        </authorList>
    </citation>
    <scope>NUCLEOTIDE SEQUENCE [LARGE SCALE GENOMIC DNA]</scope>
    <source>
        <strain evidence="1 2">CGMCC 1.12124</strain>
    </source>
</reference>
<protein>
    <recommendedName>
        <fullName evidence="3">Nucleotidyltransferase family protein</fullName>
    </recommendedName>
</protein>
<proteinExistence type="predicted"/>